<dbReference type="EMBL" id="JH413822">
    <property type="protein sequence ID" value="EHL30861.1"/>
    <property type="molecule type" value="Genomic_DNA"/>
</dbReference>
<gene>
    <name evidence="1" type="ORF">LDG_7007</name>
</gene>
<dbReference type="HOGENOM" id="CLU_1080931_0_0_6"/>
<accession>G9EP26</accession>
<reference evidence="1 2" key="1">
    <citation type="journal article" date="2011" name="BMC Genomics">
        <title>Insight into cross-talk between intra-amoebal pathogens.</title>
        <authorList>
            <person name="Gimenez G."/>
            <person name="Bertelli C."/>
            <person name="Moliner C."/>
            <person name="Robert C."/>
            <person name="Raoult D."/>
            <person name="Fournier P.E."/>
            <person name="Greub G."/>
        </authorList>
    </citation>
    <scope>NUCLEOTIDE SEQUENCE [LARGE SCALE GENOMIC DNA]</scope>
    <source>
        <strain evidence="1 2">LLAP12</strain>
    </source>
</reference>
<evidence type="ECO:0008006" key="3">
    <source>
        <dbReference type="Google" id="ProtNLM"/>
    </source>
</evidence>
<proteinExistence type="predicted"/>
<protein>
    <recommendedName>
        <fullName evidence="3">DUF1566 domain-containing protein</fullName>
    </recommendedName>
</protein>
<name>G9EP26_9GAMM</name>
<organism evidence="1 2">
    <name type="scientific">Legionella drancourtii LLAP12</name>
    <dbReference type="NCBI Taxonomy" id="658187"/>
    <lineage>
        <taxon>Bacteria</taxon>
        <taxon>Pseudomonadati</taxon>
        <taxon>Pseudomonadota</taxon>
        <taxon>Gammaproteobacteria</taxon>
        <taxon>Legionellales</taxon>
        <taxon>Legionellaceae</taxon>
        <taxon>Legionella</taxon>
    </lineage>
</organism>
<dbReference type="AlphaFoldDB" id="G9EP26"/>
<evidence type="ECO:0000313" key="1">
    <source>
        <dbReference type="EMBL" id="EHL30861.1"/>
    </source>
</evidence>
<dbReference type="RefSeq" id="WP_006870930.1">
    <property type="nucleotide sequence ID" value="NZ_JH413822.1"/>
</dbReference>
<sequence>MITVTPGATATSGVGNAACTTGIAPIPGIISVSASNASPTSANVVVLGYGCIYQGGYLYSVDDTTVNTGSIGGTVVATADSATTSGLVWDSSSGCVSNNCYITNSYSDTNGTNLASPAPGGNTYLIYQILTMQDSELASTYAAGLCATSSMDGYNNWYLPAICEMGYGASYGGVNCGSQASPVAQNMQSNLVDNGNIGGLTAGGNSSTPGNYWSSTESSQYPSFSAWFEYFATGGGSSYQGHGNKDFLLGVRCARAL</sequence>
<keyword evidence="2" id="KW-1185">Reference proteome</keyword>
<dbReference type="OrthoDB" id="8908077at2"/>
<dbReference type="STRING" id="658187.LDG_7007"/>
<dbReference type="Proteomes" id="UP000002770">
    <property type="component" value="Unassembled WGS sequence"/>
</dbReference>
<dbReference type="InParanoid" id="G9EP26"/>
<evidence type="ECO:0000313" key="2">
    <source>
        <dbReference type="Proteomes" id="UP000002770"/>
    </source>
</evidence>